<evidence type="ECO:0000313" key="2">
    <source>
        <dbReference type="EMBL" id="RGR29100.1"/>
    </source>
</evidence>
<evidence type="ECO:0000313" key="4">
    <source>
        <dbReference type="Proteomes" id="UP000284161"/>
    </source>
</evidence>
<dbReference type="Proteomes" id="UP000284161">
    <property type="component" value="Unassembled WGS sequence"/>
</dbReference>
<sequence length="99" mass="11746">MFQFFNDFGFTCVVNERCDELRADKNMYYRKIPNSDCDYLVIANELFMVKGKKPEPQWTVSIQSYWSEEEIGKEKPSHDNTIIGDFQKNTDMALIKKYL</sequence>
<dbReference type="AlphaFoldDB" id="A0A3E4UPN1"/>
<gene>
    <name evidence="2" type="ORF">DWY58_03475</name>
    <name evidence="1" type="ORF">DXC34_07440</name>
</gene>
<dbReference type="EMBL" id="QRUB01000002">
    <property type="protein sequence ID" value="RGR29100.1"/>
    <property type="molecule type" value="Genomic_DNA"/>
</dbReference>
<evidence type="ECO:0000313" key="1">
    <source>
        <dbReference type="EMBL" id="RGM13632.1"/>
    </source>
</evidence>
<dbReference type="EMBL" id="QSSV01000008">
    <property type="protein sequence ID" value="RGM13632.1"/>
    <property type="molecule type" value="Genomic_DNA"/>
</dbReference>
<name>A0A3E4UPN1_BACSE</name>
<comment type="caution">
    <text evidence="1">The sequence shown here is derived from an EMBL/GenBank/DDBJ whole genome shotgun (WGS) entry which is preliminary data.</text>
</comment>
<dbReference type="Proteomes" id="UP000261223">
    <property type="component" value="Unassembled WGS sequence"/>
</dbReference>
<evidence type="ECO:0000313" key="3">
    <source>
        <dbReference type="Proteomes" id="UP000261223"/>
    </source>
</evidence>
<organism evidence="1 3">
    <name type="scientific">Bacteroides stercoris</name>
    <dbReference type="NCBI Taxonomy" id="46506"/>
    <lineage>
        <taxon>Bacteria</taxon>
        <taxon>Pseudomonadati</taxon>
        <taxon>Bacteroidota</taxon>
        <taxon>Bacteroidia</taxon>
        <taxon>Bacteroidales</taxon>
        <taxon>Bacteroidaceae</taxon>
        <taxon>Bacteroides</taxon>
    </lineage>
</organism>
<protein>
    <submittedName>
        <fullName evidence="1">Uncharacterized protein</fullName>
    </submittedName>
</protein>
<dbReference type="RefSeq" id="WP_117741624.1">
    <property type="nucleotide sequence ID" value="NZ_QRUB01000002.1"/>
</dbReference>
<reference evidence="3 4" key="1">
    <citation type="submission" date="2018-08" db="EMBL/GenBank/DDBJ databases">
        <title>A genome reference for cultivated species of the human gut microbiota.</title>
        <authorList>
            <person name="Zou Y."/>
            <person name="Xue W."/>
            <person name="Luo G."/>
        </authorList>
    </citation>
    <scope>NUCLEOTIDE SEQUENCE [LARGE SCALE GENOMIC DNA]</scope>
    <source>
        <strain evidence="2 4">AF25-6</strain>
        <strain evidence="1 3">TF03-6</strain>
    </source>
</reference>
<accession>A0A3E4UPN1</accession>
<proteinExistence type="predicted"/>